<evidence type="ECO:0000313" key="2">
    <source>
        <dbReference type="EMBL" id="KAJ5376800.1"/>
    </source>
</evidence>
<dbReference type="RefSeq" id="XP_056481830.1">
    <property type="nucleotide sequence ID" value="XM_056638323.1"/>
</dbReference>
<reference evidence="2" key="1">
    <citation type="submission" date="2022-12" db="EMBL/GenBank/DDBJ databases">
        <authorList>
            <person name="Petersen C."/>
        </authorList>
    </citation>
    <scope>NUCLEOTIDE SEQUENCE</scope>
    <source>
        <strain evidence="2">IBT 29677</strain>
    </source>
</reference>
<dbReference type="InterPro" id="IPR000782">
    <property type="entry name" value="FAS1_domain"/>
</dbReference>
<dbReference type="Gene3D" id="2.30.180.10">
    <property type="entry name" value="FAS1 domain"/>
    <property type="match status" value="1"/>
</dbReference>
<reference evidence="2" key="2">
    <citation type="journal article" date="2023" name="IMA Fungus">
        <title>Comparative genomic study of the Penicillium genus elucidates a diverse pangenome and 15 lateral gene transfer events.</title>
        <authorList>
            <person name="Petersen C."/>
            <person name="Sorensen T."/>
            <person name="Nielsen M.R."/>
            <person name="Sondergaard T.E."/>
            <person name="Sorensen J.L."/>
            <person name="Fitzpatrick D.A."/>
            <person name="Frisvad J.C."/>
            <person name="Nielsen K.L."/>
        </authorList>
    </citation>
    <scope>NUCLEOTIDE SEQUENCE</scope>
    <source>
        <strain evidence="2">IBT 29677</strain>
    </source>
</reference>
<protein>
    <recommendedName>
        <fullName evidence="1">FAS1 domain-containing protein</fullName>
    </recommendedName>
</protein>
<sequence>MVVASEKLSYIAEPSQVYVAPKPANITTLLDFIDSRDDLSNLSKILREPAGFAKAFDTAPTWSFTFFAPSNDAFEHTGAYYSSFAKTP</sequence>
<gene>
    <name evidence="2" type="ORF">N7509_013686</name>
</gene>
<organism evidence="2 3">
    <name type="scientific">Penicillium cosmopolitanum</name>
    <dbReference type="NCBI Taxonomy" id="1131564"/>
    <lineage>
        <taxon>Eukaryota</taxon>
        <taxon>Fungi</taxon>
        <taxon>Dikarya</taxon>
        <taxon>Ascomycota</taxon>
        <taxon>Pezizomycotina</taxon>
        <taxon>Eurotiomycetes</taxon>
        <taxon>Eurotiomycetidae</taxon>
        <taxon>Eurotiales</taxon>
        <taxon>Aspergillaceae</taxon>
        <taxon>Penicillium</taxon>
    </lineage>
</organism>
<name>A0A9W9SF01_9EURO</name>
<dbReference type="AlphaFoldDB" id="A0A9W9SF01"/>
<keyword evidence="3" id="KW-1185">Reference proteome</keyword>
<dbReference type="SUPFAM" id="SSF82153">
    <property type="entry name" value="FAS1 domain"/>
    <property type="match status" value="1"/>
</dbReference>
<accession>A0A9W9SF01</accession>
<evidence type="ECO:0000259" key="1">
    <source>
        <dbReference type="PROSITE" id="PS50213"/>
    </source>
</evidence>
<proteinExistence type="predicted"/>
<dbReference type="Proteomes" id="UP001147747">
    <property type="component" value="Unassembled WGS sequence"/>
</dbReference>
<comment type="caution">
    <text evidence="2">The sequence shown here is derived from an EMBL/GenBank/DDBJ whole genome shotgun (WGS) entry which is preliminary data.</text>
</comment>
<dbReference type="GeneID" id="81377303"/>
<feature type="domain" description="FAS1" evidence="1">
    <location>
        <begin position="26"/>
        <end position="88"/>
    </location>
</feature>
<dbReference type="EMBL" id="JAPZBU010000012">
    <property type="protein sequence ID" value="KAJ5376800.1"/>
    <property type="molecule type" value="Genomic_DNA"/>
</dbReference>
<dbReference type="OrthoDB" id="286301at2759"/>
<evidence type="ECO:0000313" key="3">
    <source>
        <dbReference type="Proteomes" id="UP001147747"/>
    </source>
</evidence>
<dbReference type="PROSITE" id="PS50213">
    <property type="entry name" value="FAS1"/>
    <property type="match status" value="1"/>
</dbReference>
<dbReference type="InterPro" id="IPR036378">
    <property type="entry name" value="FAS1_dom_sf"/>
</dbReference>